<protein>
    <submittedName>
        <fullName evidence="1">Uncharacterized protein</fullName>
    </submittedName>
</protein>
<dbReference type="OrthoDB" id="3027834at2759"/>
<sequence length="111" mass="12149">MSTEVTNSQTQSFTPSYNDVSTVTLTMKAPQGKTCNAITSVKSCTLQATGKIRYLASGYIWFNYNSATKGHYKWAAQIEAILTNEDDRSSYADFEGSVDADTTASYRGSCK</sequence>
<evidence type="ECO:0000313" key="1">
    <source>
        <dbReference type="EMBL" id="KAJ4468854.1"/>
    </source>
</evidence>
<proteinExistence type="predicted"/>
<dbReference type="Proteomes" id="UP001150266">
    <property type="component" value="Unassembled WGS sequence"/>
</dbReference>
<organism evidence="1 2">
    <name type="scientific">Lentinula aciculospora</name>
    <dbReference type="NCBI Taxonomy" id="153920"/>
    <lineage>
        <taxon>Eukaryota</taxon>
        <taxon>Fungi</taxon>
        <taxon>Dikarya</taxon>
        <taxon>Basidiomycota</taxon>
        <taxon>Agaricomycotina</taxon>
        <taxon>Agaricomycetes</taxon>
        <taxon>Agaricomycetidae</taxon>
        <taxon>Agaricales</taxon>
        <taxon>Marasmiineae</taxon>
        <taxon>Omphalotaceae</taxon>
        <taxon>Lentinula</taxon>
    </lineage>
</organism>
<comment type="caution">
    <text evidence="1">The sequence shown here is derived from an EMBL/GenBank/DDBJ whole genome shotgun (WGS) entry which is preliminary data.</text>
</comment>
<evidence type="ECO:0000313" key="2">
    <source>
        <dbReference type="Proteomes" id="UP001150266"/>
    </source>
</evidence>
<dbReference type="EMBL" id="JAOTPV010000034">
    <property type="protein sequence ID" value="KAJ4468854.1"/>
    <property type="molecule type" value="Genomic_DNA"/>
</dbReference>
<keyword evidence="2" id="KW-1185">Reference proteome</keyword>
<name>A0A9W8ZWJ9_9AGAR</name>
<reference evidence="1" key="1">
    <citation type="submission" date="2022-08" db="EMBL/GenBank/DDBJ databases">
        <title>A Global Phylogenomic Analysis of the Shiitake Genus Lentinula.</title>
        <authorList>
            <consortium name="DOE Joint Genome Institute"/>
            <person name="Sierra-Patev S."/>
            <person name="Min B."/>
            <person name="Naranjo-Ortiz M."/>
            <person name="Looney B."/>
            <person name="Konkel Z."/>
            <person name="Slot J.C."/>
            <person name="Sakamoto Y."/>
            <person name="Steenwyk J.L."/>
            <person name="Rokas A."/>
            <person name="Carro J."/>
            <person name="Camarero S."/>
            <person name="Ferreira P."/>
            <person name="Molpeceres G."/>
            <person name="Ruiz-Duenas F.J."/>
            <person name="Serrano A."/>
            <person name="Henrissat B."/>
            <person name="Drula E."/>
            <person name="Hughes K.W."/>
            <person name="Mata J.L."/>
            <person name="Ishikawa N.K."/>
            <person name="Vargas-Isla R."/>
            <person name="Ushijima S."/>
            <person name="Smith C.A."/>
            <person name="Ahrendt S."/>
            <person name="Andreopoulos W."/>
            <person name="He G."/>
            <person name="Labutti K."/>
            <person name="Lipzen A."/>
            <person name="Ng V."/>
            <person name="Riley R."/>
            <person name="Sandor L."/>
            <person name="Barry K."/>
            <person name="Martinez A.T."/>
            <person name="Xiao Y."/>
            <person name="Gibbons J.G."/>
            <person name="Terashima K."/>
            <person name="Grigoriev I.V."/>
            <person name="Hibbett D.S."/>
        </authorList>
    </citation>
    <scope>NUCLEOTIDE SEQUENCE</scope>
    <source>
        <strain evidence="1">JLM2183</strain>
    </source>
</reference>
<dbReference type="AlphaFoldDB" id="A0A9W8ZWJ9"/>
<gene>
    <name evidence="1" type="ORF">J3R30DRAFT_1616142</name>
</gene>
<accession>A0A9W8ZWJ9</accession>